<dbReference type="Gene3D" id="1.10.260.40">
    <property type="entry name" value="lambda repressor-like DNA-binding domains"/>
    <property type="match status" value="1"/>
</dbReference>
<dbReference type="SMART" id="SM00530">
    <property type="entry name" value="HTH_XRE"/>
    <property type="match status" value="1"/>
</dbReference>
<dbReference type="RefSeq" id="WP_087243620.1">
    <property type="nucleotide sequence ID" value="NZ_NFLJ01000028.1"/>
</dbReference>
<dbReference type="Proteomes" id="UP000195305">
    <property type="component" value="Unassembled WGS sequence"/>
</dbReference>
<name>A0A1Y4SVZ4_9FIRM</name>
<comment type="caution">
    <text evidence="3">The sequence shown here is derived from an EMBL/GenBank/DDBJ whole genome shotgun (WGS) entry which is preliminary data.</text>
</comment>
<feature type="domain" description="HTH cro/C1-type" evidence="2">
    <location>
        <begin position="5"/>
        <end position="59"/>
    </location>
</feature>
<dbReference type="AlphaFoldDB" id="A0A1Y4SVZ4"/>
<dbReference type="Pfam" id="PF01381">
    <property type="entry name" value="HTH_3"/>
    <property type="match status" value="1"/>
</dbReference>
<sequence length="75" mass="8838">MKTRVKEFRLQKGMTQQQLAKMVHVSNRTIISIEKGQYNPSLMLAYRLSQVFHVSIEELCCLEDNLKEEESHDQK</sequence>
<dbReference type="PROSITE" id="PS50943">
    <property type="entry name" value="HTH_CROC1"/>
    <property type="match status" value="1"/>
</dbReference>
<accession>A0A1Y4SVZ4</accession>
<evidence type="ECO:0000313" key="4">
    <source>
        <dbReference type="Proteomes" id="UP000195305"/>
    </source>
</evidence>
<dbReference type="InterPro" id="IPR001387">
    <property type="entry name" value="Cro/C1-type_HTH"/>
</dbReference>
<protein>
    <submittedName>
        <fullName evidence="3">Transcriptional regulator</fullName>
    </submittedName>
</protein>
<gene>
    <name evidence="3" type="ORF">B5E75_09655</name>
</gene>
<dbReference type="PANTHER" id="PTHR46558">
    <property type="entry name" value="TRACRIPTIONAL REGULATORY PROTEIN-RELATED-RELATED"/>
    <property type="match status" value="1"/>
</dbReference>
<dbReference type="InterPro" id="IPR010982">
    <property type="entry name" value="Lambda_DNA-bd_dom_sf"/>
</dbReference>
<evidence type="ECO:0000256" key="1">
    <source>
        <dbReference type="ARBA" id="ARBA00023125"/>
    </source>
</evidence>
<keyword evidence="1" id="KW-0238">DNA-binding</keyword>
<proteinExistence type="predicted"/>
<dbReference type="CDD" id="cd00093">
    <property type="entry name" value="HTH_XRE"/>
    <property type="match status" value="1"/>
</dbReference>
<evidence type="ECO:0000259" key="2">
    <source>
        <dbReference type="PROSITE" id="PS50943"/>
    </source>
</evidence>
<dbReference type="PANTHER" id="PTHR46558:SF4">
    <property type="entry name" value="DNA-BIDING PHAGE PROTEIN"/>
    <property type="match status" value="1"/>
</dbReference>
<dbReference type="OrthoDB" id="48775at2"/>
<dbReference type="GO" id="GO:0003677">
    <property type="term" value="F:DNA binding"/>
    <property type="evidence" value="ECO:0007669"/>
    <property type="project" value="UniProtKB-KW"/>
</dbReference>
<keyword evidence="4" id="KW-1185">Reference proteome</keyword>
<organism evidence="3 4">
    <name type="scientific">Massilimicrobiota timonensis</name>
    <dbReference type="NCBI Taxonomy" id="1776392"/>
    <lineage>
        <taxon>Bacteria</taxon>
        <taxon>Bacillati</taxon>
        <taxon>Bacillota</taxon>
        <taxon>Erysipelotrichia</taxon>
        <taxon>Erysipelotrichales</taxon>
        <taxon>Erysipelotrichaceae</taxon>
        <taxon>Massilimicrobiota</taxon>
    </lineage>
</organism>
<reference evidence="3 4" key="1">
    <citation type="journal article" date="2018" name="BMC Genomics">
        <title>Whole genome sequencing and function prediction of 133 gut anaerobes isolated from chicken caecum in pure cultures.</title>
        <authorList>
            <person name="Medvecky M."/>
            <person name="Cejkova D."/>
            <person name="Polansky O."/>
            <person name="Karasova D."/>
            <person name="Kubasova T."/>
            <person name="Cizek A."/>
            <person name="Rychlik I."/>
        </authorList>
    </citation>
    <scope>NUCLEOTIDE SEQUENCE [LARGE SCALE GENOMIC DNA]</scope>
    <source>
        <strain evidence="3 4">An13</strain>
    </source>
</reference>
<dbReference type="SUPFAM" id="SSF47413">
    <property type="entry name" value="lambda repressor-like DNA-binding domains"/>
    <property type="match status" value="1"/>
</dbReference>
<dbReference type="EMBL" id="NFLJ01000028">
    <property type="protein sequence ID" value="OUQ33560.1"/>
    <property type="molecule type" value="Genomic_DNA"/>
</dbReference>
<evidence type="ECO:0000313" key="3">
    <source>
        <dbReference type="EMBL" id="OUQ33560.1"/>
    </source>
</evidence>